<dbReference type="GO" id="GO:0004864">
    <property type="term" value="F:protein phosphatase inhibitor activity"/>
    <property type="evidence" value="ECO:0000318"/>
    <property type="project" value="GO_Central"/>
</dbReference>
<dbReference type="GO" id="GO:0006952">
    <property type="term" value="P:defense response"/>
    <property type="evidence" value="ECO:0007669"/>
    <property type="project" value="InterPro"/>
</dbReference>
<dbReference type="FunFam" id="3.30.530.20:FF:000007">
    <property type="entry name" value="Major pollen allergen Bet v 1-A"/>
    <property type="match status" value="1"/>
</dbReference>
<dbReference type="GO" id="GO:0038023">
    <property type="term" value="F:signaling receptor activity"/>
    <property type="evidence" value="ECO:0000318"/>
    <property type="project" value="GO_Central"/>
</dbReference>
<dbReference type="SMR" id="A0A1U8G5S4"/>
<dbReference type="GO" id="GO:0010427">
    <property type="term" value="F:abscisic acid binding"/>
    <property type="evidence" value="ECO:0000318"/>
    <property type="project" value="GO_Central"/>
</dbReference>
<evidence type="ECO:0000259" key="2">
    <source>
        <dbReference type="Pfam" id="PF00407"/>
    </source>
</evidence>
<dbReference type="InterPro" id="IPR024949">
    <property type="entry name" value="Bet_v_I_allergen"/>
</dbReference>
<proteinExistence type="inferred from homology"/>
<dbReference type="GO" id="GO:0009738">
    <property type="term" value="P:abscisic acid-activated signaling pathway"/>
    <property type="evidence" value="ECO:0000318"/>
    <property type="project" value="GO_Central"/>
</dbReference>
<reference evidence="3 4" key="2">
    <citation type="journal article" date="2017" name="Genome Biol.">
        <title>New reference genome sequences of hot pepper reveal the massive evolution of plant disease-resistance genes by retroduplication.</title>
        <authorList>
            <person name="Kim S."/>
            <person name="Park J."/>
            <person name="Yeom S.I."/>
            <person name="Kim Y.M."/>
            <person name="Seo E."/>
            <person name="Kim K.T."/>
            <person name="Kim M.S."/>
            <person name="Lee J.M."/>
            <person name="Cheong K."/>
            <person name="Shin H.S."/>
            <person name="Kim S.B."/>
            <person name="Han K."/>
            <person name="Lee J."/>
            <person name="Park M."/>
            <person name="Lee H.A."/>
            <person name="Lee H.Y."/>
            <person name="Lee Y."/>
            <person name="Oh S."/>
            <person name="Lee J.H."/>
            <person name="Choi E."/>
            <person name="Choi E."/>
            <person name="Lee S.E."/>
            <person name="Jeon J."/>
            <person name="Kim H."/>
            <person name="Choi G."/>
            <person name="Song H."/>
            <person name="Lee J."/>
            <person name="Lee S.C."/>
            <person name="Kwon J.K."/>
            <person name="Lee H.Y."/>
            <person name="Koo N."/>
            <person name="Hong Y."/>
            <person name="Kim R.W."/>
            <person name="Kang W.H."/>
            <person name="Huh J.H."/>
            <person name="Kang B.C."/>
            <person name="Yang T.J."/>
            <person name="Lee Y.H."/>
            <person name="Bennetzen J.L."/>
            <person name="Choi D."/>
        </authorList>
    </citation>
    <scope>NUCLEOTIDE SEQUENCE [LARGE SCALE GENOMIC DNA]</scope>
    <source>
        <strain evidence="4">cv. CM334</strain>
    </source>
</reference>
<evidence type="ECO:0000256" key="1">
    <source>
        <dbReference type="ARBA" id="ARBA00009744"/>
    </source>
</evidence>
<dbReference type="Pfam" id="PF00407">
    <property type="entry name" value="Bet_v_1"/>
    <property type="match status" value="1"/>
</dbReference>
<dbReference type="GO" id="GO:0005634">
    <property type="term" value="C:nucleus"/>
    <property type="evidence" value="ECO:0000318"/>
    <property type="project" value="GO_Central"/>
</dbReference>
<evidence type="ECO:0000313" key="4">
    <source>
        <dbReference type="Proteomes" id="UP000222542"/>
    </source>
</evidence>
<dbReference type="Gene3D" id="3.30.530.20">
    <property type="match status" value="1"/>
</dbReference>
<comment type="caution">
    <text evidence="3">The sequence shown here is derived from an EMBL/GenBank/DDBJ whole genome shotgun (WGS) entry which is preliminary data.</text>
</comment>
<comment type="similarity">
    <text evidence="1">Belongs to the BetVI family.</text>
</comment>
<dbReference type="PANTHER" id="PTHR31213:SF157">
    <property type="entry name" value="MAJOR ALLERGEN MAL D 1-LIKE"/>
    <property type="match status" value="1"/>
</dbReference>
<accession>A0A1U8G5S4</accession>
<dbReference type="STRING" id="4072.A0A1U8G5S4"/>
<dbReference type="GO" id="GO:0005737">
    <property type="term" value="C:cytoplasm"/>
    <property type="evidence" value="ECO:0000318"/>
    <property type="project" value="GO_Central"/>
</dbReference>
<dbReference type="SUPFAM" id="SSF55961">
    <property type="entry name" value="Bet v1-like"/>
    <property type="match status" value="1"/>
</dbReference>
<dbReference type="InterPro" id="IPR000916">
    <property type="entry name" value="Bet_v_I/MLP"/>
</dbReference>
<keyword evidence="4" id="KW-1185">Reference proteome</keyword>
<reference evidence="3 4" key="1">
    <citation type="journal article" date="2014" name="Nat. Genet.">
        <title>Genome sequence of the hot pepper provides insights into the evolution of pungency in Capsicum species.</title>
        <authorList>
            <person name="Kim S."/>
            <person name="Park M."/>
            <person name="Yeom S.I."/>
            <person name="Kim Y.M."/>
            <person name="Lee J.M."/>
            <person name="Lee H.A."/>
            <person name="Seo E."/>
            <person name="Choi J."/>
            <person name="Cheong K."/>
            <person name="Kim K.T."/>
            <person name="Jung K."/>
            <person name="Lee G.W."/>
            <person name="Oh S.K."/>
            <person name="Bae C."/>
            <person name="Kim S.B."/>
            <person name="Lee H.Y."/>
            <person name="Kim S.Y."/>
            <person name="Kim M.S."/>
            <person name="Kang B.C."/>
            <person name="Jo Y.D."/>
            <person name="Yang H.B."/>
            <person name="Jeong H.J."/>
            <person name="Kang W.H."/>
            <person name="Kwon J.K."/>
            <person name="Shin C."/>
            <person name="Lim J.Y."/>
            <person name="Park J.H."/>
            <person name="Huh J.H."/>
            <person name="Kim J.S."/>
            <person name="Kim B.D."/>
            <person name="Cohen O."/>
            <person name="Paran I."/>
            <person name="Suh M.C."/>
            <person name="Lee S.B."/>
            <person name="Kim Y.K."/>
            <person name="Shin Y."/>
            <person name="Noh S.J."/>
            <person name="Park J."/>
            <person name="Seo Y.S."/>
            <person name="Kwon S.Y."/>
            <person name="Kim H.A."/>
            <person name="Park J.M."/>
            <person name="Kim H.J."/>
            <person name="Choi S.B."/>
            <person name="Bosland P.W."/>
            <person name="Reeves G."/>
            <person name="Jo S.H."/>
            <person name="Lee B.W."/>
            <person name="Cho H.T."/>
            <person name="Choi H.S."/>
            <person name="Lee M.S."/>
            <person name="Yu Y."/>
            <person name="Do Choi Y."/>
            <person name="Park B.S."/>
            <person name="van Deynze A."/>
            <person name="Ashrafi H."/>
            <person name="Hill T."/>
            <person name="Kim W.T."/>
            <person name="Pai H.S."/>
            <person name="Ahn H.K."/>
            <person name="Yeam I."/>
            <person name="Giovannoni J.J."/>
            <person name="Rose J.K."/>
            <person name="Sorensen I."/>
            <person name="Lee S.J."/>
            <person name="Kim R.W."/>
            <person name="Choi I.Y."/>
            <person name="Choi B.S."/>
            <person name="Lim J.S."/>
            <person name="Lee Y.H."/>
            <person name="Choi D."/>
        </authorList>
    </citation>
    <scope>NUCLEOTIDE SEQUENCE [LARGE SCALE GENOMIC DNA]</scope>
    <source>
        <strain evidence="4">cv. CM334</strain>
    </source>
</reference>
<dbReference type="Proteomes" id="UP000222542">
    <property type="component" value="Unassembled WGS sequence"/>
</dbReference>
<dbReference type="EMBL" id="AYRZ02000003">
    <property type="protein sequence ID" value="PHT85654.1"/>
    <property type="molecule type" value="Genomic_DNA"/>
</dbReference>
<dbReference type="OrthoDB" id="1626478at2759"/>
<dbReference type="PRINTS" id="PR00634">
    <property type="entry name" value="BETALLERGEN"/>
</dbReference>
<dbReference type="KEGG" id="cann:107864569"/>
<dbReference type="CDD" id="cd07816">
    <property type="entry name" value="Bet_v1-like"/>
    <property type="match status" value="1"/>
</dbReference>
<organism evidence="3 4">
    <name type="scientific">Capsicum annuum</name>
    <name type="common">Capsicum pepper</name>
    <dbReference type="NCBI Taxonomy" id="4072"/>
    <lineage>
        <taxon>Eukaryota</taxon>
        <taxon>Viridiplantae</taxon>
        <taxon>Streptophyta</taxon>
        <taxon>Embryophyta</taxon>
        <taxon>Tracheophyta</taxon>
        <taxon>Spermatophyta</taxon>
        <taxon>Magnoliopsida</taxon>
        <taxon>eudicotyledons</taxon>
        <taxon>Gunneridae</taxon>
        <taxon>Pentapetalae</taxon>
        <taxon>asterids</taxon>
        <taxon>lamiids</taxon>
        <taxon>Solanales</taxon>
        <taxon>Solanaceae</taxon>
        <taxon>Solanoideae</taxon>
        <taxon>Capsiceae</taxon>
        <taxon>Capsicum</taxon>
    </lineage>
</organism>
<protein>
    <submittedName>
        <fullName evidence="3">Pathogenesis-related protein STH-21</fullName>
    </submittedName>
</protein>
<dbReference type="Gramene" id="PHT85654">
    <property type="protein sequence ID" value="PHT85654"/>
    <property type="gene ID" value="T459_07760"/>
</dbReference>
<dbReference type="AlphaFoldDB" id="A0A1U8G5S4"/>
<dbReference type="PANTHER" id="PTHR31213">
    <property type="entry name" value="OS08G0374000 PROTEIN-RELATED"/>
    <property type="match status" value="1"/>
</dbReference>
<evidence type="ECO:0000313" key="3">
    <source>
        <dbReference type="EMBL" id="PHT85654.1"/>
    </source>
</evidence>
<sequence>MGAYTFTNESTVPVAPSRLFKALVIDFNHIVCKLMPDVESIENIEGDGGAGTIKKVTFVEGGPMKYLKHKIHVIDEQNLVTKYSLIEGDALANKADSVDYDVKFEASADGGCVGTTVTVYNTIGDYVVTEEEHNLHKARFDAIVTAVVTYLLTNPSAYA</sequence>
<dbReference type="InterPro" id="IPR023393">
    <property type="entry name" value="START-like_dom_sf"/>
</dbReference>
<gene>
    <name evidence="3" type="ORF">T459_07760</name>
</gene>
<feature type="domain" description="Bet v I/Major latex protein" evidence="2">
    <location>
        <begin position="1"/>
        <end position="153"/>
    </location>
</feature>
<dbReference type="InterPro" id="IPR050279">
    <property type="entry name" value="Plant_def-hormone_signal"/>
</dbReference>
<name>A0A1U8G5S4_CAPAN</name>
<dbReference type="OMA" id="LKHMIGR"/>